<feature type="compositionally biased region" description="Polar residues" evidence="1">
    <location>
        <begin position="303"/>
        <end position="314"/>
    </location>
</feature>
<dbReference type="AlphaFoldDB" id="A0A399RMQ5"/>
<reference evidence="3 4" key="1">
    <citation type="submission" date="2018-08" db="EMBL/GenBank/DDBJ databases">
        <title>Henriciella mobilis sp. nov., isolated from seawater.</title>
        <authorList>
            <person name="Cheng H."/>
            <person name="Wu Y.-H."/>
            <person name="Xu X.-W."/>
            <person name="Guo L.-L."/>
        </authorList>
    </citation>
    <scope>NUCLEOTIDE SEQUENCE [LARGE SCALE GENOMIC DNA]</scope>
    <source>
        <strain evidence="3 4">JN25</strain>
    </source>
</reference>
<name>A0A399RMQ5_9PROT</name>
<dbReference type="Pfam" id="PF07486">
    <property type="entry name" value="Hydrolase_2"/>
    <property type="match status" value="1"/>
</dbReference>
<accession>A0A399RMQ5</accession>
<feature type="domain" description="Cell wall hydrolase SleB" evidence="2">
    <location>
        <begin position="165"/>
        <end position="274"/>
    </location>
</feature>
<sequence length="332" mass="36412">MSLKKTTQGSRIFADRSLRGRIARWWLAKPGKEQGAYVARAGLASVCAAGLVVALPTISSFNIQKQAEAEARAQTQRFAEIQDAGEAVRADPKAPSLMQHEWLRNVEYSLERDPDGALSRYAGLERDAAVLAGMKSFDPVHLARAEDLSRQTRCLAEAVYYEARSESTSGQLAVAEVIMNRVRDHRYPNTACEVVYQGATRTTGCQFTFTCDGALDRAPRGWRWDKAQSIAAHVMLDLEEPRTGGATHYHATYVNPVWNAGLIQTSRIGTHIFYRFPRGAEWASAKAAQRARIQRDASGGGSNSKSTIVTIDTPETTDDLNARSLSVLSPAP</sequence>
<keyword evidence="3" id="KW-0378">Hydrolase</keyword>
<evidence type="ECO:0000313" key="3">
    <source>
        <dbReference type="EMBL" id="RIJ32956.1"/>
    </source>
</evidence>
<dbReference type="GO" id="GO:0016787">
    <property type="term" value="F:hydrolase activity"/>
    <property type="evidence" value="ECO:0007669"/>
    <property type="project" value="UniProtKB-KW"/>
</dbReference>
<evidence type="ECO:0000259" key="2">
    <source>
        <dbReference type="Pfam" id="PF07486"/>
    </source>
</evidence>
<proteinExistence type="predicted"/>
<dbReference type="InterPro" id="IPR011105">
    <property type="entry name" value="Cell_wall_hydrolase_SleB"/>
</dbReference>
<dbReference type="Proteomes" id="UP000266385">
    <property type="component" value="Unassembled WGS sequence"/>
</dbReference>
<evidence type="ECO:0000313" key="4">
    <source>
        <dbReference type="Proteomes" id="UP000266385"/>
    </source>
</evidence>
<dbReference type="OrthoDB" id="9785345at2"/>
<dbReference type="Gene3D" id="1.10.10.2520">
    <property type="entry name" value="Cell wall hydrolase SleB, domain 1"/>
    <property type="match status" value="1"/>
</dbReference>
<dbReference type="InterPro" id="IPR042047">
    <property type="entry name" value="SleB_dom1"/>
</dbReference>
<protein>
    <submittedName>
        <fullName evidence="3">Cell wall hydrolase</fullName>
    </submittedName>
</protein>
<keyword evidence="4" id="KW-1185">Reference proteome</keyword>
<evidence type="ECO:0000256" key="1">
    <source>
        <dbReference type="SAM" id="MobiDB-lite"/>
    </source>
</evidence>
<dbReference type="RefSeq" id="WP_119375036.1">
    <property type="nucleotide sequence ID" value="NZ_QWFX01000005.1"/>
</dbReference>
<comment type="caution">
    <text evidence="3">The sequence shown here is derived from an EMBL/GenBank/DDBJ whole genome shotgun (WGS) entry which is preliminary data.</text>
</comment>
<feature type="compositionally biased region" description="Polar residues" evidence="1">
    <location>
        <begin position="323"/>
        <end position="332"/>
    </location>
</feature>
<organism evidence="3 4">
    <name type="scientific">Henriciella mobilis</name>
    <dbReference type="NCBI Taxonomy" id="2305467"/>
    <lineage>
        <taxon>Bacteria</taxon>
        <taxon>Pseudomonadati</taxon>
        <taxon>Pseudomonadota</taxon>
        <taxon>Alphaproteobacteria</taxon>
        <taxon>Hyphomonadales</taxon>
        <taxon>Hyphomonadaceae</taxon>
        <taxon>Henriciella</taxon>
    </lineage>
</organism>
<gene>
    <name evidence="3" type="ORF">D1223_03675</name>
</gene>
<dbReference type="EMBL" id="QWFX01000005">
    <property type="protein sequence ID" value="RIJ32956.1"/>
    <property type="molecule type" value="Genomic_DNA"/>
</dbReference>
<feature type="region of interest" description="Disordered" evidence="1">
    <location>
        <begin position="293"/>
        <end position="332"/>
    </location>
</feature>